<feature type="compositionally biased region" description="Low complexity" evidence="1">
    <location>
        <begin position="454"/>
        <end position="463"/>
    </location>
</feature>
<dbReference type="PANTHER" id="PTHR38248">
    <property type="entry name" value="FUNK1 6"/>
    <property type="match status" value="1"/>
</dbReference>
<feature type="region of interest" description="Disordered" evidence="1">
    <location>
        <begin position="788"/>
        <end position="836"/>
    </location>
</feature>
<dbReference type="SUPFAM" id="SSF56112">
    <property type="entry name" value="Protein kinase-like (PK-like)"/>
    <property type="match status" value="1"/>
</dbReference>
<sequence length="836" mass="93574">MSSSDVSDSGCSFWSACSADSSGSSMLSATPLIAKSYKQIAKEAHRREANKKNQQAWASEYRGKINEYHGTIDSFINVLVPASEAVCPPMDCSRKFDKVPEDRPEPLMYNPLVNGFLALTEDFPMAKSLRFHDNSNHMIPFPYMSWDLHHHRTKPDLITSYPGTTTSLKDPHWKDVALAIEVKPERSDDPISRWAEDGDNTMRQLVKNGRNLLVGHSGLFAFVFGIFGHEARIFRFDHSSCIVSPRFNYVERPELFRQFFWNFVNPLCDTRISGDDPTVDTKITRSHLRWVEDVLEPEDVQGSDAEMHRWISADAVTKEGETVKMNLLTVKLLFINPCLFSRSTTVWSAIDKDDISGKQYVIKDSWRQGLRESEMTYCSHIMKTLRDRNEEPFGLAVLRAGADLGDLEDKERMKLDDQIREPLVPGNAPSDLPDPSSTPLAPSSISMGADDADPLSSPLSSPPRTQTSMAAPEPDEPNPFNPVVSPPPPAFFDCANQGRASNSVGICPKSEETLGIPLSNFCRTKRMVEALCDAIKGHRQAYSTGMLHRDVSEGNVYMIDDMPYKGFIGDFDYSSFLPGVRDGHDDPTRPDADPNDSLKERTGTYAFMAVELLNKRRVIHDAHHDLESFYWLLIWLVLRHTSHDDPKGAKRCSLLFFHDDDVLCGEVKRAWLCRDQYLGVPGNAPLTWLLKELTILCDDCQCRRNGPTVHLTYKAVLEKFETALSLDGWPEDDCAIPFKPYVETEEVGHADPANAAIAAAIAAANQAGESTKARSRKASIKIQATALNKSSKRKYEPEPQVVQQGVQQGGAELRRSKRARSKRVMSMGSARMSGYS</sequence>
<dbReference type="RefSeq" id="XP_027614516.1">
    <property type="nucleotide sequence ID" value="XM_027758715.1"/>
</dbReference>
<feature type="compositionally biased region" description="Pro residues" evidence="1">
    <location>
        <begin position="477"/>
        <end position="490"/>
    </location>
</feature>
<gene>
    <name evidence="3" type="ORF">SCP_0506580</name>
</gene>
<dbReference type="InterPro" id="IPR040976">
    <property type="entry name" value="Pkinase_fungal"/>
</dbReference>
<dbReference type="Pfam" id="PF17667">
    <property type="entry name" value="Pkinase_fungal"/>
    <property type="match status" value="1"/>
</dbReference>
<dbReference type="EMBL" id="BFAD01000005">
    <property type="protein sequence ID" value="GBE83603.1"/>
    <property type="molecule type" value="Genomic_DNA"/>
</dbReference>
<evidence type="ECO:0000259" key="2">
    <source>
        <dbReference type="Pfam" id="PF17667"/>
    </source>
</evidence>
<dbReference type="InParanoid" id="A0A401GN18"/>
<feature type="domain" description="Fungal-type protein kinase" evidence="2">
    <location>
        <begin position="168"/>
        <end position="637"/>
    </location>
</feature>
<feature type="region of interest" description="Disordered" evidence="1">
    <location>
        <begin position="417"/>
        <end position="492"/>
    </location>
</feature>
<dbReference type="GeneID" id="38780520"/>
<name>A0A401GN18_9APHY</name>
<dbReference type="InterPro" id="IPR011009">
    <property type="entry name" value="Kinase-like_dom_sf"/>
</dbReference>
<evidence type="ECO:0000313" key="4">
    <source>
        <dbReference type="Proteomes" id="UP000287166"/>
    </source>
</evidence>
<dbReference type="AlphaFoldDB" id="A0A401GN18"/>
<reference evidence="3 4" key="1">
    <citation type="journal article" date="2018" name="Sci. Rep.">
        <title>Genome sequence of the cauliflower mushroom Sparassis crispa (Hanabiratake) and its association with beneficial usage.</title>
        <authorList>
            <person name="Kiyama R."/>
            <person name="Furutani Y."/>
            <person name="Kawaguchi K."/>
            <person name="Nakanishi T."/>
        </authorList>
    </citation>
    <scope>NUCLEOTIDE SEQUENCE [LARGE SCALE GENOMIC DNA]</scope>
</reference>
<feature type="compositionally biased region" description="Low complexity" evidence="1">
    <location>
        <begin position="800"/>
        <end position="810"/>
    </location>
</feature>
<comment type="caution">
    <text evidence="3">The sequence shown here is derived from an EMBL/GenBank/DDBJ whole genome shotgun (WGS) entry which is preliminary data.</text>
</comment>
<dbReference type="Gene3D" id="1.10.510.10">
    <property type="entry name" value="Transferase(Phosphotransferase) domain 1"/>
    <property type="match status" value="1"/>
</dbReference>
<feature type="compositionally biased region" description="Low complexity" evidence="1">
    <location>
        <begin position="428"/>
        <end position="444"/>
    </location>
</feature>
<organism evidence="3 4">
    <name type="scientific">Sparassis crispa</name>
    <dbReference type="NCBI Taxonomy" id="139825"/>
    <lineage>
        <taxon>Eukaryota</taxon>
        <taxon>Fungi</taxon>
        <taxon>Dikarya</taxon>
        <taxon>Basidiomycota</taxon>
        <taxon>Agaricomycotina</taxon>
        <taxon>Agaricomycetes</taxon>
        <taxon>Polyporales</taxon>
        <taxon>Sparassidaceae</taxon>
        <taxon>Sparassis</taxon>
    </lineage>
</organism>
<evidence type="ECO:0000313" key="3">
    <source>
        <dbReference type="EMBL" id="GBE83603.1"/>
    </source>
</evidence>
<proteinExistence type="predicted"/>
<keyword evidence="4" id="KW-1185">Reference proteome</keyword>
<protein>
    <recommendedName>
        <fullName evidence="2">Fungal-type protein kinase domain-containing protein</fullName>
    </recommendedName>
</protein>
<dbReference type="OrthoDB" id="2797568at2759"/>
<dbReference type="PANTHER" id="PTHR38248:SF2">
    <property type="entry name" value="FUNK1 11"/>
    <property type="match status" value="1"/>
</dbReference>
<evidence type="ECO:0000256" key="1">
    <source>
        <dbReference type="SAM" id="MobiDB-lite"/>
    </source>
</evidence>
<accession>A0A401GN18</accession>
<dbReference type="Proteomes" id="UP000287166">
    <property type="component" value="Unassembled WGS sequence"/>
</dbReference>